<keyword evidence="1" id="KW-0472">Membrane</keyword>
<protein>
    <submittedName>
        <fullName evidence="2">Uncharacterized protein</fullName>
    </submittedName>
</protein>
<gene>
    <name evidence="2" type="ORF">OCBIM_22029219mg</name>
</gene>
<keyword evidence="1" id="KW-1133">Transmembrane helix</keyword>
<proteinExistence type="predicted"/>
<evidence type="ECO:0000256" key="1">
    <source>
        <dbReference type="SAM" id="Phobius"/>
    </source>
</evidence>
<keyword evidence="1" id="KW-0812">Transmembrane</keyword>
<sequence length="73" mass="8536">MLRGQFSSFCNPFIAIIFIVLLRQRLAYFLSRVGHLVFTVSPKTNIPKNHVVNDFVCSYITLYSKIIDWPSLW</sequence>
<feature type="transmembrane region" description="Helical" evidence="1">
    <location>
        <begin position="6"/>
        <end position="22"/>
    </location>
</feature>
<dbReference type="EMBL" id="KQ416292">
    <property type="protein sequence ID" value="KOF97546.1"/>
    <property type="molecule type" value="Genomic_DNA"/>
</dbReference>
<reference evidence="2" key="1">
    <citation type="submission" date="2015-07" db="EMBL/GenBank/DDBJ databases">
        <title>MeaNS - Measles Nucleotide Surveillance Program.</title>
        <authorList>
            <person name="Tran T."/>
            <person name="Druce J."/>
        </authorList>
    </citation>
    <scope>NUCLEOTIDE SEQUENCE</scope>
    <source>
        <strain evidence="2">UCB-OBI-ISO-001</strain>
        <tissue evidence="2">Gonad</tissue>
    </source>
</reference>
<dbReference type="AlphaFoldDB" id="A0A0L8I7U2"/>
<organism evidence="2">
    <name type="scientific">Octopus bimaculoides</name>
    <name type="common">California two-spotted octopus</name>
    <dbReference type="NCBI Taxonomy" id="37653"/>
    <lineage>
        <taxon>Eukaryota</taxon>
        <taxon>Metazoa</taxon>
        <taxon>Spiralia</taxon>
        <taxon>Lophotrochozoa</taxon>
        <taxon>Mollusca</taxon>
        <taxon>Cephalopoda</taxon>
        <taxon>Coleoidea</taxon>
        <taxon>Octopodiformes</taxon>
        <taxon>Octopoda</taxon>
        <taxon>Incirrata</taxon>
        <taxon>Octopodidae</taxon>
        <taxon>Octopus</taxon>
    </lineage>
</organism>
<name>A0A0L8I7U2_OCTBM</name>
<evidence type="ECO:0000313" key="2">
    <source>
        <dbReference type="EMBL" id="KOF97546.1"/>
    </source>
</evidence>
<accession>A0A0L8I7U2</accession>